<dbReference type="Proteomes" id="UP000886198">
    <property type="component" value="Unassembled WGS sequence"/>
</dbReference>
<dbReference type="EMBL" id="DSBT01000201">
    <property type="protein sequence ID" value="HDP77975.1"/>
    <property type="molecule type" value="Genomic_DNA"/>
</dbReference>
<proteinExistence type="predicted"/>
<protein>
    <recommendedName>
        <fullName evidence="2">Deoxyhypusine synthase</fullName>
    </recommendedName>
</protein>
<comment type="caution">
    <text evidence="1">The sequence shown here is derived from an EMBL/GenBank/DDBJ whole genome shotgun (WGS) entry which is preliminary data.</text>
</comment>
<sequence>MMRYEGKFEVFDSSSVRTYPLKDRPSEVSISDLIDENKVIDEVESYSSGDLEELASKVVEAKSQEKPVIVFSGAHIIKNGMGPLLSSLIKKGIVSALGVNGAFTIHDFELAYSGKTSESIPNALSEGLFGFAEETNKYINQALVHGNRLRIGYGEAMGRLISGEPFPEKVKFMYPEASVQYSAYKKDIPLCVHCAVGTDIYHMTAYFDGEALGGCSGRDFLIFANEISKLVNGGVVIVVGSAVIGVEAILKAISMAANVGKPPKGITTASFDMREADLEQTSKNNKSAPSYYFRDIKSIVTRIPEAFGGAGYYIKGDHRETLPAFYRSIVRRSS</sequence>
<dbReference type="Gene3D" id="3.40.50.10690">
    <property type="entry name" value="putative lor/sdh protein like domains"/>
    <property type="match status" value="1"/>
</dbReference>
<evidence type="ECO:0008006" key="2">
    <source>
        <dbReference type="Google" id="ProtNLM"/>
    </source>
</evidence>
<reference evidence="1" key="1">
    <citation type="journal article" date="2020" name="mSystems">
        <title>Genome- and Community-Level Interaction Insights into Carbon Utilization and Element Cycling Functions of Hydrothermarchaeota in Hydrothermal Sediment.</title>
        <authorList>
            <person name="Zhou Z."/>
            <person name="Liu Y."/>
            <person name="Xu W."/>
            <person name="Pan J."/>
            <person name="Luo Z.H."/>
            <person name="Li M."/>
        </authorList>
    </citation>
    <scope>NUCLEOTIDE SEQUENCE [LARGE SCALE GENOMIC DNA]</scope>
    <source>
        <strain evidence="1">SpSt-1179</strain>
    </source>
</reference>
<organism evidence="1">
    <name type="scientific">Mesotoga infera</name>
    <dbReference type="NCBI Taxonomy" id="1236046"/>
    <lineage>
        <taxon>Bacteria</taxon>
        <taxon>Thermotogati</taxon>
        <taxon>Thermotogota</taxon>
        <taxon>Thermotogae</taxon>
        <taxon>Kosmotogales</taxon>
        <taxon>Kosmotogaceae</taxon>
        <taxon>Mesotoga</taxon>
    </lineage>
</organism>
<accession>A0A7C1CVN7</accession>
<dbReference type="AlphaFoldDB" id="A0A7C1CVN7"/>
<gene>
    <name evidence="1" type="ORF">ENN47_07310</name>
</gene>
<evidence type="ECO:0000313" key="1">
    <source>
        <dbReference type="EMBL" id="HDP77975.1"/>
    </source>
</evidence>
<name>A0A7C1CVN7_9BACT</name>